<keyword evidence="5 6" id="KW-0449">Lipoprotein</keyword>
<dbReference type="SUPFAM" id="SSF53850">
    <property type="entry name" value="Periplasmic binding protein-like II"/>
    <property type="match status" value="1"/>
</dbReference>
<comment type="caution">
    <text evidence="8">The sequence shown here is derived from an EMBL/GenBank/DDBJ whole genome shotgun (WGS) entry which is preliminary data.</text>
</comment>
<evidence type="ECO:0000256" key="4">
    <source>
        <dbReference type="ARBA" id="ARBA00023139"/>
    </source>
</evidence>
<dbReference type="InterPro" id="IPR004872">
    <property type="entry name" value="Lipoprotein_NlpA"/>
</dbReference>
<dbReference type="PANTHER" id="PTHR30429:SF3">
    <property type="entry name" value="LIPOPROTEIN"/>
    <property type="match status" value="1"/>
</dbReference>
<dbReference type="Proteomes" id="UP001179280">
    <property type="component" value="Unassembled WGS sequence"/>
</dbReference>
<organism evidence="8 9">
    <name type="scientific">Shouchella xiaoxiensis</name>
    <dbReference type="NCBI Taxonomy" id="766895"/>
    <lineage>
        <taxon>Bacteria</taxon>
        <taxon>Bacillati</taxon>
        <taxon>Bacillota</taxon>
        <taxon>Bacilli</taxon>
        <taxon>Bacillales</taxon>
        <taxon>Bacillaceae</taxon>
        <taxon>Shouchella</taxon>
    </lineage>
</organism>
<dbReference type="PIRSF" id="PIRSF002854">
    <property type="entry name" value="MetQ"/>
    <property type="match status" value="1"/>
</dbReference>
<sequence length="291" mass="31540">MKKKQGFTLGLALTGLISLTACGNEEAVTLAESDGTFSPENPVNVKVGISGTDSPEWDLVAEKAAEEGIEVEIVRFNDYVLPNQALEGGEVDINAFQTVSYFDHFKEEHNLDLTAIGSTVLAPMGLYSDKYDSVEDIPDGAEITIDREATNQARNLMLLAEAGLLVLEDDFGVTSGIDQIKDNPKNIKLTEIVAGNAPRLMQDVDASTVNNGIAVDAGLSPSEDAIFLESETATPYINIIAAQTADQDNPVLNRLVEIYQTEEMADFIVEEHKGARIPTFISLDELNSYPR</sequence>
<gene>
    <name evidence="8" type="ORF">JOC54_002511</name>
</gene>
<proteinExistence type="inferred from homology"/>
<feature type="chain" id="PRO_5046385158" description="Lipoprotein" evidence="7">
    <location>
        <begin position="24"/>
        <end position="291"/>
    </location>
</feature>
<evidence type="ECO:0000313" key="8">
    <source>
        <dbReference type="EMBL" id="MBM7839240.1"/>
    </source>
</evidence>
<dbReference type="Gene3D" id="3.40.190.10">
    <property type="entry name" value="Periplasmic binding protein-like II"/>
    <property type="match status" value="2"/>
</dbReference>
<evidence type="ECO:0000256" key="6">
    <source>
        <dbReference type="PIRNR" id="PIRNR002854"/>
    </source>
</evidence>
<accession>A0ABS2SVH3</accession>
<evidence type="ECO:0000256" key="1">
    <source>
        <dbReference type="ARBA" id="ARBA00004635"/>
    </source>
</evidence>
<dbReference type="PROSITE" id="PS51257">
    <property type="entry name" value="PROKAR_LIPOPROTEIN"/>
    <property type="match status" value="1"/>
</dbReference>
<name>A0ABS2SVH3_9BACI</name>
<evidence type="ECO:0000256" key="3">
    <source>
        <dbReference type="ARBA" id="ARBA00023136"/>
    </source>
</evidence>
<protein>
    <recommendedName>
        <fullName evidence="6">Lipoprotein</fullName>
    </recommendedName>
</protein>
<dbReference type="RefSeq" id="WP_204466534.1">
    <property type="nucleotide sequence ID" value="NZ_JAFBCV010000007.1"/>
</dbReference>
<dbReference type="EMBL" id="JAFBCV010000007">
    <property type="protein sequence ID" value="MBM7839240.1"/>
    <property type="molecule type" value="Genomic_DNA"/>
</dbReference>
<comment type="similarity">
    <text evidence="6">Belongs to the nlpA lipoprotein family.</text>
</comment>
<reference evidence="8" key="1">
    <citation type="submission" date="2021-01" db="EMBL/GenBank/DDBJ databases">
        <title>Genomic Encyclopedia of Type Strains, Phase IV (KMG-IV): sequencing the most valuable type-strain genomes for metagenomic binning, comparative biology and taxonomic classification.</title>
        <authorList>
            <person name="Goeker M."/>
        </authorList>
    </citation>
    <scope>NUCLEOTIDE SEQUENCE</scope>
    <source>
        <strain evidence="8">DSM 21943</strain>
    </source>
</reference>
<evidence type="ECO:0000256" key="5">
    <source>
        <dbReference type="ARBA" id="ARBA00023288"/>
    </source>
</evidence>
<keyword evidence="3" id="KW-0472">Membrane</keyword>
<keyword evidence="2 7" id="KW-0732">Signal</keyword>
<dbReference type="PANTHER" id="PTHR30429">
    <property type="entry name" value="D-METHIONINE-BINDING LIPOPROTEIN METQ"/>
    <property type="match status" value="1"/>
</dbReference>
<dbReference type="Pfam" id="PF03180">
    <property type="entry name" value="Lipoprotein_9"/>
    <property type="match status" value="1"/>
</dbReference>
<keyword evidence="9" id="KW-1185">Reference proteome</keyword>
<feature type="signal peptide" evidence="7">
    <location>
        <begin position="1"/>
        <end position="23"/>
    </location>
</feature>
<comment type="subcellular location">
    <subcellularLocation>
        <location evidence="1">Membrane</location>
        <topology evidence="1">Lipid-anchor</topology>
    </subcellularLocation>
</comment>
<keyword evidence="4" id="KW-0564">Palmitate</keyword>
<evidence type="ECO:0000256" key="7">
    <source>
        <dbReference type="SAM" id="SignalP"/>
    </source>
</evidence>
<evidence type="ECO:0000256" key="2">
    <source>
        <dbReference type="ARBA" id="ARBA00022729"/>
    </source>
</evidence>
<evidence type="ECO:0000313" key="9">
    <source>
        <dbReference type="Proteomes" id="UP001179280"/>
    </source>
</evidence>